<evidence type="ECO:0000256" key="9">
    <source>
        <dbReference type="RuleBase" id="RU003906"/>
    </source>
</evidence>
<dbReference type="EMBL" id="JAGEOJ010000015">
    <property type="protein sequence ID" value="MBO2452292.1"/>
    <property type="molecule type" value="Genomic_DNA"/>
</dbReference>
<gene>
    <name evidence="7 11" type="primary">rplC</name>
    <name evidence="11" type="ORF">J4573_34740</name>
</gene>
<dbReference type="FunFam" id="3.30.160.810:FF:000001">
    <property type="entry name" value="50S ribosomal protein L3"/>
    <property type="match status" value="1"/>
</dbReference>
<keyword evidence="4 7" id="KW-0689">Ribosomal protein</keyword>
<dbReference type="HAMAP" id="MF_01325_B">
    <property type="entry name" value="Ribosomal_uL3_B"/>
    <property type="match status" value="1"/>
</dbReference>
<dbReference type="RefSeq" id="WP_208260168.1">
    <property type="nucleotide sequence ID" value="NZ_JAGEOJ010000015.1"/>
</dbReference>
<evidence type="ECO:0000256" key="5">
    <source>
        <dbReference type="ARBA" id="ARBA00023274"/>
    </source>
</evidence>
<keyword evidence="5 7" id="KW-0687">Ribonucleoprotein</keyword>
<dbReference type="AlphaFoldDB" id="A0A939PG87"/>
<dbReference type="GO" id="GO:0019843">
    <property type="term" value="F:rRNA binding"/>
    <property type="evidence" value="ECO:0007669"/>
    <property type="project" value="UniProtKB-UniRule"/>
</dbReference>
<evidence type="ECO:0000256" key="4">
    <source>
        <dbReference type="ARBA" id="ARBA00022980"/>
    </source>
</evidence>
<protein>
    <recommendedName>
        <fullName evidence="6 7">Large ribosomal subunit protein uL3</fullName>
    </recommendedName>
</protein>
<dbReference type="InterPro" id="IPR000597">
    <property type="entry name" value="Ribosomal_uL3"/>
</dbReference>
<sequence length="216" mass="23029">MSNQRKGVLGEKLGMTQVFDDEGRIVPVTVVQAGPCVVTQLRSQENDGYSAVQIGYGQIDPRKVNKPETGHFEKAGVTPRRYLVELRADDTTEYELGQEITVEVFEAGQKIDVTGTSKGKGTAGVMKRHGFKGLSASHGTQRKHRSPGSIGGCATPGRVFKGLRMAGRHGNARTTVQNLTVHAIDTDKNLLLIKGAVPGPNGGVVLVRDAVKGTGK</sequence>
<comment type="subunit">
    <text evidence="7 9">Part of the 50S ribosomal subunit. Forms a cluster with proteins L14 and L19.</text>
</comment>
<dbReference type="GO" id="GO:0003735">
    <property type="term" value="F:structural constituent of ribosome"/>
    <property type="evidence" value="ECO:0007669"/>
    <property type="project" value="UniProtKB-UniRule"/>
</dbReference>
<dbReference type="InterPro" id="IPR009000">
    <property type="entry name" value="Transl_B-barrel_sf"/>
</dbReference>
<reference evidence="11" key="1">
    <citation type="submission" date="2021-03" db="EMBL/GenBank/DDBJ databases">
        <authorList>
            <person name="Kanchanasin P."/>
            <person name="Saeng-In P."/>
            <person name="Phongsopitanun W."/>
            <person name="Yuki M."/>
            <person name="Kudo T."/>
            <person name="Ohkuma M."/>
            <person name="Tanasupawat S."/>
        </authorList>
    </citation>
    <scope>NUCLEOTIDE SEQUENCE</scope>
    <source>
        <strain evidence="11">GKU 128</strain>
    </source>
</reference>
<comment type="caution">
    <text evidence="11">The sequence shown here is derived from an EMBL/GenBank/DDBJ whole genome shotgun (WGS) entry which is preliminary data.</text>
</comment>
<evidence type="ECO:0000256" key="2">
    <source>
        <dbReference type="ARBA" id="ARBA00022730"/>
    </source>
</evidence>
<dbReference type="PANTHER" id="PTHR11229:SF16">
    <property type="entry name" value="LARGE RIBOSOMAL SUBUNIT PROTEIN UL3C"/>
    <property type="match status" value="1"/>
</dbReference>
<evidence type="ECO:0000256" key="7">
    <source>
        <dbReference type="HAMAP-Rule" id="MF_01325"/>
    </source>
</evidence>
<evidence type="ECO:0000313" key="12">
    <source>
        <dbReference type="Proteomes" id="UP000669179"/>
    </source>
</evidence>
<organism evidence="11 12">
    <name type="scientific">Actinomadura barringtoniae</name>
    <dbReference type="NCBI Taxonomy" id="1427535"/>
    <lineage>
        <taxon>Bacteria</taxon>
        <taxon>Bacillati</taxon>
        <taxon>Actinomycetota</taxon>
        <taxon>Actinomycetes</taxon>
        <taxon>Streptosporangiales</taxon>
        <taxon>Thermomonosporaceae</taxon>
        <taxon>Actinomadura</taxon>
    </lineage>
</organism>
<dbReference type="Gene3D" id="2.40.30.10">
    <property type="entry name" value="Translation factors"/>
    <property type="match status" value="1"/>
</dbReference>
<keyword evidence="12" id="KW-1185">Reference proteome</keyword>
<keyword evidence="2 7" id="KW-0699">rRNA-binding</keyword>
<dbReference type="Proteomes" id="UP000669179">
    <property type="component" value="Unassembled WGS sequence"/>
</dbReference>
<evidence type="ECO:0000313" key="11">
    <source>
        <dbReference type="EMBL" id="MBO2452292.1"/>
    </source>
</evidence>
<evidence type="ECO:0000256" key="10">
    <source>
        <dbReference type="SAM" id="MobiDB-lite"/>
    </source>
</evidence>
<proteinExistence type="inferred from homology"/>
<dbReference type="InterPro" id="IPR019926">
    <property type="entry name" value="Ribosomal_uL3_CS"/>
</dbReference>
<dbReference type="FunFam" id="2.40.30.10:FF:000004">
    <property type="entry name" value="50S ribosomal protein L3"/>
    <property type="match status" value="1"/>
</dbReference>
<dbReference type="PANTHER" id="PTHR11229">
    <property type="entry name" value="50S RIBOSOMAL PROTEIN L3"/>
    <property type="match status" value="1"/>
</dbReference>
<dbReference type="InterPro" id="IPR019927">
    <property type="entry name" value="Ribosomal_uL3_bac/org-type"/>
</dbReference>
<dbReference type="Gene3D" id="3.30.160.810">
    <property type="match status" value="1"/>
</dbReference>
<evidence type="ECO:0000256" key="3">
    <source>
        <dbReference type="ARBA" id="ARBA00022884"/>
    </source>
</evidence>
<comment type="similarity">
    <text evidence="1 7 8">Belongs to the universal ribosomal protein uL3 family.</text>
</comment>
<evidence type="ECO:0000256" key="1">
    <source>
        <dbReference type="ARBA" id="ARBA00006540"/>
    </source>
</evidence>
<evidence type="ECO:0000256" key="8">
    <source>
        <dbReference type="RuleBase" id="RU003905"/>
    </source>
</evidence>
<evidence type="ECO:0000256" key="6">
    <source>
        <dbReference type="ARBA" id="ARBA00035243"/>
    </source>
</evidence>
<dbReference type="SUPFAM" id="SSF50447">
    <property type="entry name" value="Translation proteins"/>
    <property type="match status" value="1"/>
</dbReference>
<dbReference type="Pfam" id="PF00297">
    <property type="entry name" value="Ribosomal_L3"/>
    <property type="match status" value="1"/>
</dbReference>
<dbReference type="NCBIfam" id="TIGR03625">
    <property type="entry name" value="L3_bact"/>
    <property type="match status" value="1"/>
</dbReference>
<accession>A0A939PG87</accession>
<feature type="region of interest" description="Disordered" evidence="10">
    <location>
        <begin position="131"/>
        <end position="154"/>
    </location>
</feature>
<name>A0A939PG87_9ACTN</name>
<dbReference type="GO" id="GO:0022625">
    <property type="term" value="C:cytosolic large ribosomal subunit"/>
    <property type="evidence" value="ECO:0007669"/>
    <property type="project" value="TreeGrafter"/>
</dbReference>
<comment type="function">
    <text evidence="7 9">One of the primary rRNA binding proteins, it binds directly near the 3'-end of the 23S rRNA, where it nucleates assembly of the 50S subunit.</text>
</comment>
<keyword evidence="3 7" id="KW-0694">RNA-binding</keyword>
<dbReference type="GO" id="GO:0006412">
    <property type="term" value="P:translation"/>
    <property type="evidence" value="ECO:0007669"/>
    <property type="project" value="UniProtKB-UniRule"/>
</dbReference>
<dbReference type="PROSITE" id="PS00474">
    <property type="entry name" value="RIBOSOMAL_L3"/>
    <property type="match status" value="1"/>
</dbReference>